<keyword evidence="4 10" id="KW-0472">Membrane</keyword>
<proteinExistence type="predicted"/>
<evidence type="ECO:0000256" key="8">
    <source>
        <dbReference type="PROSITE-ProRule" id="PRU00276"/>
    </source>
</evidence>
<keyword evidence="8" id="KW-0862">Zinc</keyword>
<feature type="binding site" evidence="8">
    <location>
        <position position="339"/>
    </location>
    <ligand>
        <name>Zn(2+)</name>
        <dbReference type="ChEBI" id="CHEBI:29105"/>
        <note>catalytic</note>
    </ligand>
</feature>
<dbReference type="SMART" id="SM00608">
    <property type="entry name" value="ACR"/>
    <property type="match status" value="1"/>
</dbReference>
<dbReference type="SUPFAM" id="SSF55486">
    <property type="entry name" value="Metalloproteases ('zincins'), catalytic domain"/>
    <property type="match status" value="1"/>
</dbReference>
<feature type="signal peptide" evidence="11">
    <location>
        <begin position="1"/>
        <end position="21"/>
    </location>
</feature>
<dbReference type="Proteomes" id="UP001497482">
    <property type="component" value="Chromosome 23"/>
</dbReference>
<dbReference type="FunFam" id="3.40.390.10:FF:000002">
    <property type="entry name" value="Disintegrin and metalloproteinase domain-containing protein 22"/>
    <property type="match status" value="1"/>
</dbReference>
<evidence type="ECO:0000256" key="9">
    <source>
        <dbReference type="SAM" id="MobiDB-lite"/>
    </source>
</evidence>
<protein>
    <recommendedName>
        <fullName evidence="17">Disintegrin and metalloproteinase domain-containing protein 8</fullName>
    </recommendedName>
</protein>
<dbReference type="InterPro" id="IPR001590">
    <property type="entry name" value="Peptidase_M12B"/>
</dbReference>
<keyword evidence="2 10" id="KW-0812">Transmembrane</keyword>
<evidence type="ECO:0000313" key="15">
    <source>
        <dbReference type="EMBL" id="CAL1600078.1"/>
    </source>
</evidence>
<feature type="domain" description="Disintegrin" evidence="13">
    <location>
        <begin position="403"/>
        <end position="489"/>
    </location>
</feature>
<accession>A0AAV2LI82</accession>
<feature type="region of interest" description="Disordered" evidence="9">
    <location>
        <begin position="757"/>
        <end position="832"/>
    </location>
</feature>
<dbReference type="GO" id="GO:0006508">
    <property type="term" value="P:proteolysis"/>
    <property type="evidence" value="ECO:0007669"/>
    <property type="project" value="InterPro"/>
</dbReference>
<evidence type="ECO:0000259" key="12">
    <source>
        <dbReference type="PROSITE" id="PS50026"/>
    </source>
</evidence>
<keyword evidence="8" id="KW-0479">Metal-binding</keyword>
<feature type="region of interest" description="Disordered" evidence="9">
    <location>
        <begin position="705"/>
        <end position="732"/>
    </location>
</feature>
<evidence type="ECO:0000256" key="2">
    <source>
        <dbReference type="ARBA" id="ARBA00022692"/>
    </source>
</evidence>
<dbReference type="SUPFAM" id="SSF57552">
    <property type="entry name" value="Blood coagulation inhibitor (disintegrin)"/>
    <property type="match status" value="1"/>
</dbReference>
<evidence type="ECO:0000313" key="16">
    <source>
        <dbReference type="Proteomes" id="UP001497482"/>
    </source>
</evidence>
<dbReference type="PANTHER" id="PTHR11905">
    <property type="entry name" value="ADAM A DISINTEGRIN AND METALLOPROTEASE DOMAIN"/>
    <property type="match status" value="1"/>
</dbReference>
<dbReference type="InterPro" id="IPR001762">
    <property type="entry name" value="Disintegrin_dom"/>
</dbReference>
<feature type="compositionally biased region" description="Pro residues" evidence="9">
    <location>
        <begin position="757"/>
        <end position="766"/>
    </location>
</feature>
<dbReference type="GO" id="GO:0002693">
    <property type="term" value="P:positive regulation of cellular extravasation"/>
    <property type="evidence" value="ECO:0007669"/>
    <property type="project" value="TreeGrafter"/>
</dbReference>
<feature type="domain" description="Peptidase M12B" evidence="14">
    <location>
        <begin position="197"/>
        <end position="395"/>
    </location>
</feature>
<dbReference type="InterPro" id="IPR034027">
    <property type="entry name" value="Reprolysin_adamalysin"/>
</dbReference>
<dbReference type="InterPro" id="IPR018358">
    <property type="entry name" value="Disintegrin_CS"/>
</dbReference>
<gene>
    <name evidence="15" type="ORF">KC01_LOCUS28227</name>
</gene>
<feature type="disulfide bond" evidence="7">
    <location>
        <begin position="629"/>
        <end position="639"/>
    </location>
</feature>
<dbReference type="FunFam" id="4.10.70.10:FF:000001">
    <property type="entry name" value="Disintegrin and metalloproteinase domain-containing protein 22"/>
    <property type="match status" value="1"/>
</dbReference>
<feature type="binding site" evidence="8">
    <location>
        <position position="333"/>
    </location>
    <ligand>
        <name>Zn(2+)</name>
        <dbReference type="ChEBI" id="CHEBI:29105"/>
        <note>catalytic</note>
    </ligand>
</feature>
<dbReference type="CDD" id="cd04269">
    <property type="entry name" value="ZnMc_adamalysin_II_like"/>
    <property type="match status" value="1"/>
</dbReference>
<feature type="disulfide bond" evidence="7">
    <location>
        <begin position="647"/>
        <end position="656"/>
    </location>
</feature>
<dbReference type="Gene3D" id="4.10.70.10">
    <property type="entry name" value="Disintegrin domain"/>
    <property type="match status" value="1"/>
</dbReference>
<feature type="active site" evidence="8">
    <location>
        <position position="330"/>
    </location>
</feature>
<keyword evidence="3 10" id="KW-1133">Transmembrane helix</keyword>
<dbReference type="Pfam" id="PF01421">
    <property type="entry name" value="Reprolysin"/>
    <property type="match status" value="1"/>
</dbReference>
<dbReference type="Pfam" id="PF00200">
    <property type="entry name" value="Disintegrin"/>
    <property type="match status" value="1"/>
</dbReference>
<dbReference type="PROSITE" id="PS50026">
    <property type="entry name" value="EGF_3"/>
    <property type="match status" value="1"/>
</dbReference>
<feature type="domain" description="EGF-like" evidence="12">
    <location>
        <begin position="625"/>
        <end position="657"/>
    </location>
</feature>
<dbReference type="PRINTS" id="PR00289">
    <property type="entry name" value="DISINTEGRIN"/>
</dbReference>
<dbReference type="PROSITE" id="PS01186">
    <property type="entry name" value="EGF_2"/>
    <property type="match status" value="1"/>
</dbReference>
<feature type="region of interest" description="Disordered" evidence="9">
    <location>
        <begin position="145"/>
        <end position="186"/>
    </location>
</feature>
<evidence type="ECO:0008006" key="17">
    <source>
        <dbReference type="Google" id="ProtNLM"/>
    </source>
</evidence>
<reference evidence="15 16" key="1">
    <citation type="submission" date="2024-04" db="EMBL/GenBank/DDBJ databases">
        <authorList>
            <person name="Waldvogel A.-M."/>
            <person name="Schoenle A."/>
        </authorList>
    </citation>
    <scope>NUCLEOTIDE SEQUENCE [LARGE SCALE GENOMIC DNA]</scope>
</reference>
<feature type="compositionally biased region" description="Basic and acidic residues" evidence="9">
    <location>
        <begin position="145"/>
        <end position="154"/>
    </location>
</feature>
<dbReference type="GO" id="GO:0046872">
    <property type="term" value="F:metal ion binding"/>
    <property type="evidence" value="ECO:0007669"/>
    <property type="project" value="UniProtKB-KW"/>
</dbReference>
<evidence type="ECO:0000256" key="4">
    <source>
        <dbReference type="ARBA" id="ARBA00023136"/>
    </source>
</evidence>
<dbReference type="PROSITE" id="PS50215">
    <property type="entry name" value="ADAM_MEPRO"/>
    <property type="match status" value="1"/>
</dbReference>
<evidence type="ECO:0000256" key="3">
    <source>
        <dbReference type="ARBA" id="ARBA00022989"/>
    </source>
</evidence>
<dbReference type="InterPro" id="IPR036436">
    <property type="entry name" value="Disintegrin_dom_sf"/>
</dbReference>
<evidence type="ECO:0000256" key="7">
    <source>
        <dbReference type="PROSITE-ProRule" id="PRU00076"/>
    </source>
</evidence>
<keyword evidence="7" id="KW-0245">EGF-like domain</keyword>
<dbReference type="InterPro" id="IPR000742">
    <property type="entry name" value="EGF"/>
</dbReference>
<feature type="transmembrane region" description="Helical" evidence="10">
    <location>
        <begin position="669"/>
        <end position="694"/>
    </location>
</feature>
<sequence length="832" mass="91704">MGSRSFSLSLAFVFLVQSSSSFSHMKHYEIVRPQKLQLRTKRSFSDRQDFPDVVQYRLAIEGQNHTIHLEKNRNLISRNFSETHYTEDGKRVTTSTHEEHCYYHGRIEGLQDSSVSVGVCSGLSGFVRAQQQLYLIEPLGESDEGDHAVYRHNDSPNNNGSELYDVDQEPGPEPGPEPAALFRSKSWKSKPSSESERFVELYVVVDKAEYLRYGSQTKSRILHVVNHVDKVYRSINTRIVLVGLEIWTNENLMDVDENSEITLDHFLMWRQSDLLKRVKHDNAQFVTGIDFEGNTVGLANKFAMCTENSGGVNQDHHRDPIGLASTIAHEMGHSFGLSHDGPGCVCGPSLSTNCVMTDKLRTGSQSFPELFSSCSEGQLAEFLVRARPNCLHKPSLSQSIETGPRCGNALLDPGEECDCGTLEECKNPCCDPLRCRLTLGSQCAQGRCCENCQFRAAGTVCRRAGGECDLPEFCSGTSEVCPDDSFVMNGKPCYDQSPGYCFNGACPTHQQHCWRLFGRGAKVAHDACFDLNRQGQEGANCGMDADRYVACSSNNLKCGSIFCEDGGDSITGKRAVFTVRYLIKCNIAVDDDKSRNIDMVPNGTKCGSNKVCLDNQCQDIAVYGTADDCSKKCNDHGVCNHKRECHCDPGWAPPHCNIQFADLPQGQTAVIAGLCTAVFIILFITALVTGLICCKRDSSRDYISKNKRKVHSALEKQNPMFDKASLKPRPEISHPTLMESTAAQVCSPLCVSVAPSRPAPMPPEPPTSHNETTKPVPPAKPLPPLSKTEFKPKPSPPPVPPGKPQPPVAQKKPNKSSDRLVAAQDPGFLREK</sequence>
<keyword evidence="16" id="KW-1185">Reference proteome</keyword>
<dbReference type="GO" id="GO:0022407">
    <property type="term" value="P:regulation of cell-cell adhesion"/>
    <property type="evidence" value="ECO:0007669"/>
    <property type="project" value="TreeGrafter"/>
</dbReference>
<feature type="disulfide bond" evidence="6">
    <location>
        <begin position="461"/>
        <end position="481"/>
    </location>
</feature>
<dbReference type="PROSITE" id="PS00427">
    <property type="entry name" value="DISINTEGRIN_1"/>
    <property type="match status" value="1"/>
</dbReference>
<dbReference type="InterPro" id="IPR006586">
    <property type="entry name" value="ADAM_Cys-rich"/>
</dbReference>
<dbReference type="PROSITE" id="PS50214">
    <property type="entry name" value="DISINTEGRIN_2"/>
    <property type="match status" value="1"/>
</dbReference>
<dbReference type="GO" id="GO:0050839">
    <property type="term" value="F:cell adhesion molecule binding"/>
    <property type="evidence" value="ECO:0007669"/>
    <property type="project" value="TreeGrafter"/>
</dbReference>
<feature type="compositionally biased region" description="Pro residues" evidence="9">
    <location>
        <begin position="793"/>
        <end position="807"/>
    </location>
</feature>
<feature type="chain" id="PRO_5043416122" description="Disintegrin and metalloproteinase domain-containing protein 8" evidence="11">
    <location>
        <begin position="22"/>
        <end position="832"/>
    </location>
</feature>
<dbReference type="Gene3D" id="3.40.390.10">
    <property type="entry name" value="Collagenase (Catalytic Domain)"/>
    <property type="match status" value="1"/>
</dbReference>
<evidence type="ECO:0000259" key="14">
    <source>
        <dbReference type="PROSITE" id="PS50215"/>
    </source>
</evidence>
<dbReference type="GO" id="GO:0004222">
    <property type="term" value="F:metalloendopeptidase activity"/>
    <property type="evidence" value="ECO:0007669"/>
    <property type="project" value="InterPro"/>
</dbReference>
<dbReference type="EMBL" id="OZ035845">
    <property type="protein sequence ID" value="CAL1600078.1"/>
    <property type="molecule type" value="Genomic_DNA"/>
</dbReference>
<evidence type="ECO:0000256" key="10">
    <source>
        <dbReference type="SAM" id="Phobius"/>
    </source>
</evidence>
<comment type="caution">
    <text evidence="7">Lacks conserved residue(s) required for the propagation of feature annotation.</text>
</comment>
<dbReference type="SMART" id="SM00050">
    <property type="entry name" value="DISIN"/>
    <property type="match status" value="1"/>
</dbReference>
<dbReference type="PANTHER" id="PTHR11905:SF20">
    <property type="entry name" value="DISINTEGRIN AND METALLOPROTEINASE DOMAIN-CONTAINING PROTEIN 8"/>
    <property type="match status" value="1"/>
</dbReference>
<evidence type="ECO:0000259" key="13">
    <source>
        <dbReference type="PROSITE" id="PS50214"/>
    </source>
</evidence>
<organism evidence="15 16">
    <name type="scientific">Knipowitschia caucasica</name>
    <name type="common">Caucasian dwarf goby</name>
    <name type="synonym">Pomatoschistus caucasicus</name>
    <dbReference type="NCBI Taxonomy" id="637954"/>
    <lineage>
        <taxon>Eukaryota</taxon>
        <taxon>Metazoa</taxon>
        <taxon>Chordata</taxon>
        <taxon>Craniata</taxon>
        <taxon>Vertebrata</taxon>
        <taxon>Euteleostomi</taxon>
        <taxon>Actinopterygii</taxon>
        <taxon>Neopterygii</taxon>
        <taxon>Teleostei</taxon>
        <taxon>Neoteleostei</taxon>
        <taxon>Acanthomorphata</taxon>
        <taxon>Gobiaria</taxon>
        <taxon>Gobiiformes</taxon>
        <taxon>Gobioidei</taxon>
        <taxon>Gobiidae</taxon>
        <taxon>Gobiinae</taxon>
        <taxon>Knipowitschia</taxon>
    </lineage>
</organism>
<evidence type="ECO:0000256" key="11">
    <source>
        <dbReference type="SAM" id="SignalP"/>
    </source>
</evidence>
<evidence type="ECO:0000256" key="5">
    <source>
        <dbReference type="ARBA" id="ARBA00023157"/>
    </source>
</evidence>
<dbReference type="InterPro" id="IPR002870">
    <property type="entry name" value="Peptidase_M12B_N"/>
</dbReference>
<dbReference type="Pfam" id="PF01562">
    <property type="entry name" value="Pep_M12B_propep"/>
    <property type="match status" value="1"/>
</dbReference>
<name>A0AAV2LI82_KNICA</name>
<dbReference type="GO" id="GO:0051044">
    <property type="term" value="P:positive regulation of membrane protein ectodomain proteolysis"/>
    <property type="evidence" value="ECO:0007669"/>
    <property type="project" value="TreeGrafter"/>
</dbReference>
<dbReference type="InterPro" id="IPR024079">
    <property type="entry name" value="MetalloPept_cat_dom_sf"/>
</dbReference>
<feature type="binding site" evidence="8">
    <location>
        <position position="329"/>
    </location>
    <ligand>
        <name>Zn(2+)</name>
        <dbReference type="ChEBI" id="CHEBI:29105"/>
        <note>catalytic</note>
    </ligand>
</feature>
<dbReference type="Pfam" id="PF08516">
    <property type="entry name" value="ADAM_CR"/>
    <property type="match status" value="1"/>
</dbReference>
<evidence type="ECO:0000256" key="6">
    <source>
        <dbReference type="PROSITE-ProRule" id="PRU00068"/>
    </source>
</evidence>
<evidence type="ECO:0000256" key="1">
    <source>
        <dbReference type="ARBA" id="ARBA00004479"/>
    </source>
</evidence>
<dbReference type="GO" id="GO:0016020">
    <property type="term" value="C:membrane"/>
    <property type="evidence" value="ECO:0007669"/>
    <property type="project" value="UniProtKB-SubCell"/>
</dbReference>
<comment type="subcellular location">
    <subcellularLocation>
        <location evidence="1">Membrane</location>
        <topology evidence="1">Single-pass type I membrane protein</topology>
    </subcellularLocation>
</comment>
<feature type="compositionally biased region" description="Pro residues" evidence="9">
    <location>
        <begin position="775"/>
        <end position="784"/>
    </location>
</feature>
<dbReference type="GO" id="GO:0006954">
    <property type="term" value="P:inflammatory response"/>
    <property type="evidence" value="ECO:0007669"/>
    <property type="project" value="TreeGrafter"/>
</dbReference>
<dbReference type="AlphaFoldDB" id="A0AAV2LI82"/>
<keyword evidence="11" id="KW-0732">Signal</keyword>
<keyword evidence="5 7" id="KW-1015">Disulfide bond</keyword>